<evidence type="ECO:0008006" key="4">
    <source>
        <dbReference type="Google" id="ProtNLM"/>
    </source>
</evidence>
<dbReference type="Pfam" id="PF00106">
    <property type="entry name" value="adh_short"/>
    <property type="match status" value="1"/>
</dbReference>
<keyword evidence="3" id="KW-1185">Reference proteome</keyword>
<evidence type="ECO:0000256" key="1">
    <source>
        <dbReference type="ARBA" id="ARBA00023002"/>
    </source>
</evidence>
<evidence type="ECO:0000313" key="2">
    <source>
        <dbReference type="EMBL" id="EAW08562.1"/>
    </source>
</evidence>
<dbReference type="EMBL" id="DS027059">
    <property type="protein sequence ID" value="EAW08562.1"/>
    <property type="molecule type" value="Genomic_DNA"/>
</dbReference>
<dbReference type="GO" id="GO:0016491">
    <property type="term" value="F:oxidoreductase activity"/>
    <property type="evidence" value="ECO:0007669"/>
    <property type="project" value="UniProtKB-KW"/>
</dbReference>
<dbReference type="HOGENOM" id="CLU_010194_44_4_1"/>
<dbReference type="GeneID" id="4700880"/>
<dbReference type="AlphaFoldDB" id="A1CSE1"/>
<dbReference type="PANTHER" id="PTHR43157:SF67">
    <property type="entry name" value="DEHYDROGENASE_REDUCTASE FAMILY PROTEIN, PUTATIVE (AFU_ORTHOLOGUE AFUA_3G02580)-RELATED"/>
    <property type="match status" value="1"/>
</dbReference>
<dbReference type="Proteomes" id="UP000006701">
    <property type="component" value="Unassembled WGS sequence"/>
</dbReference>
<sequence>MGFLYSQLCITPAYPTASFTGQTIIVTGSNVGLGLEAARHFVRLDAAKVILAVRNRTAGEAAKKSIEESTQRQGVVEVWDLDLASYASVLAFAEKAKQLARLDVLLCNASIATENFRLVEGHESSITVNVLGTLLLEILMLPVLRRSARAYGTRPRLTTVVSEVHAWSKFPEWKAENTFTALDDEKHTSMGERYATTKLLQVLALREMVARMEKDEAVIMNMVNPGLCHSQLGREAGIGLALLKMALARTTEVGSRTLVAGAAAGENSHGAYMTDGLVDNNALSPFVRSEDGKQAQEKVWRELGGILEEIQPGVMSNL</sequence>
<name>A1CSE1_ASPCL</name>
<dbReference type="VEuPathDB" id="FungiDB:ACLA_032980"/>
<dbReference type="RefSeq" id="XP_001269988.1">
    <property type="nucleotide sequence ID" value="XM_001269987.1"/>
</dbReference>
<gene>
    <name evidence="2" type="ORF">ACLA_032980</name>
</gene>
<organism evidence="2 3">
    <name type="scientific">Aspergillus clavatus (strain ATCC 1007 / CBS 513.65 / DSM 816 / NCTC 3887 / NRRL 1 / QM 1276 / 107)</name>
    <dbReference type="NCBI Taxonomy" id="344612"/>
    <lineage>
        <taxon>Eukaryota</taxon>
        <taxon>Fungi</taxon>
        <taxon>Dikarya</taxon>
        <taxon>Ascomycota</taxon>
        <taxon>Pezizomycotina</taxon>
        <taxon>Eurotiomycetes</taxon>
        <taxon>Eurotiomycetidae</taxon>
        <taxon>Eurotiales</taxon>
        <taxon>Aspergillaceae</taxon>
        <taxon>Aspergillus</taxon>
        <taxon>Aspergillus subgen. Fumigati</taxon>
    </lineage>
</organism>
<dbReference type="PANTHER" id="PTHR43157">
    <property type="entry name" value="PHOSPHATIDYLINOSITOL-GLYCAN BIOSYNTHESIS CLASS F PROTEIN-RELATED"/>
    <property type="match status" value="1"/>
</dbReference>
<dbReference type="STRING" id="344612.A1CSE1"/>
<dbReference type="Gene3D" id="3.40.50.720">
    <property type="entry name" value="NAD(P)-binding Rossmann-like Domain"/>
    <property type="match status" value="1"/>
</dbReference>
<dbReference type="PRINTS" id="PR00081">
    <property type="entry name" value="GDHRDH"/>
</dbReference>
<dbReference type="InterPro" id="IPR036291">
    <property type="entry name" value="NAD(P)-bd_dom_sf"/>
</dbReference>
<dbReference type="SUPFAM" id="SSF51735">
    <property type="entry name" value="NAD(P)-binding Rossmann-fold domains"/>
    <property type="match status" value="1"/>
</dbReference>
<evidence type="ECO:0000313" key="3">
    <source>
        <dbReference type="Proteomes" id="UP000006701"/>
    </source>
</evidence>
<dbReference type="eggNOG" id="KOG1208">
    <property type="taxonomic scope" value="Eukaryota"/>
</dbReference>
<dbReference type="InterPro" id="IPR002347">
    <property type="entry name" value="SDR_fam"/>
</dbReference>
<dbReference type="KEGG" id="act:ACLA_032980"/>
<protein>
    <recommendedName>
        <fullName evidence="4">Short-chain dehydrogenase/reductase family protein</fullName>
    </recommendedName>
</protein>
<keyword evidence="1" id="KW-0560">Oxidoreductase</keyword>
<proteinExistence type="predicted"/>
<dbReference type="OMA" id="ANMPERY"/>
<reference evidence="2 3" key="1">
    <citation type="journal article" date="2008" name="PLoS Genet.">
        <title>Genomic islands in the pathogenic filamentous fungus Aspergillus fumigatus.</title>
        <authorList>
            <person name="Fedorova N.D."/>
            <person name="Khaldi N."/>
            <person name="Joardar V.S."/>
            <person name="Maiti R."/>
            <person name="Amedeo P."/>
            <person name="Anderson M.J."/>
            <person name="Crabtree J."/>
            <person name="Silva J.C."/>
            <person name="Badger J.H."/>
            <person name="Albarraq A."/>
            <person name="Angiuoli S."/>
            <person name="Bussey H."/>
            <person name="Bowyer P."/>
            <person name="Cotty P.J."/>
            <person name="Dyer P.S."/>
            <person name="Egan A."/>
            <person name="Galens K."/>
            <person name="Fraser-Liggett C.M."/>
            <person name="Haas B.J."/>
            <person name="Inman J.M."/>
            <person name="Kent R."/>
            <person name="Lemieux S."/>
            <person name="Malavazi I."/>
            <person name="Orvis J."/>
            <person name="Roemer T."/>
            <person name="Ronning C.M."/>
            <person name="Sundaram J.P."/>
            <person name="Sutton G."/>
            <person name="Turner G."/>
            <person name="Venter J.C."/>
            <person name="White O.R."/>
            <person name="Whitty B.R."/>
            <person name="Youngman P."/>
            <person name="Wolfe K.H."/>
            <person name="Goldman G.H."/>
            <person name="Wortman J.R."/>
            <person name="Jiang B."/>
            <person name="Denning D.W."/>
            <person name="Nierman W.C."/>
        </authorList>
    </citation>
    <scope>NUCLEOTIDE SEQUENCE [LARGE SCALE GENOMIC DNA]</scope>
    <source>
        <strain evidence="3">ATCC 1007 / CBS 513.65 / DSM 816 / NCTC 3887 / NRRL 1</strain>
    </source>
</reference>
<accession>A1CSE1</accession>
<dbReference type="OrthoDB" id="542013at2759"/>